<evidence type="ECO:0000313" key="1">
    <source>
        <dbReference type="EMBL" id="OAA48915.1"/>
    </source>
</evidence>
<accession>A0A167ICD9</accession>
<organism evidence="1 2">
    <name type="scientific">Beauveria brongniartii RCEF 3172</name>
    <dbReference type="NCBI Taxonomy" id="1081107"/>
    <lineage>
        <taxon>Eukaryota</taxon>
        <taxon>Fungi</taxon>
        <taxon>Dikarya</taxon>
        <taxon>Ascomycota</taxon>
        <taxon>Pezizomycotina</taxon>
        <taxon>Sordariomycetes</taxon>
        <taxon>Hypocreomycetidae</taxon>
        <taxon>Hypocreales</taxon>
        <taxon>Cordycipitaceae</taxon>
        <taxon>Beauveria</taxon>
        <taxon>Beauveria brongniartii</taxon>
    </lineage>
</organism>
<keyword evidence="2" id="KW-1185">Reference proteome</keyword>
<comment type="caution">
    <text evidence="1">The sequence shown here is derived from an EMBL/GenBank/DDBJ whole genome shotgun (WGS) entry which is preliminary data.</text>
</comment>
<reference evidence="1 2" key="1">
    <citation type="journal article" date="2016" name="Genome Biol. Evol.">
        <title>Divergent and convergent evolution of fungal pathogenicity.</title>
        <authorList>
            <person name="Shang Y."/>
            <person name="Xiao G."/>
            <person name="Zheng P."/>
            <person name="Cen K."/>
            <person name="Zhan S."/>
            <person name="Wang C."/>
        </authorList>
    </citation>
    <scope>NUCLEOTIDE SEQUENCE [LARGE SCALE GENOMIC DNA]</scope>
    <source>
        <strain evidence="1 2">RCEF 3172</strain>
    </source>
</reference>
<gene>
    <name evidence="1" type="ORF">BBO_01960</name>
</gene>
<dbReference type="EMBL" id="AZHA01000004">
    <property type="protein sequence ID" value="OAA48915.1"/>
    <property type="molecule type" value="Genomic_DNA"/>
</dbReference>
<sequence>MDMAAAMAELGVKLYIMATDAAILGDWTLSIASFPDGLSSIVNRATARTIAGFGEKLQFGI</sequence>
<protein>
    <submittedName>
        <fullName evidence="1">Uncharacterized protein</fullName>
    </submittedName>
</protein>
<proteinExistence type="predicted"/>
<dbReference type="Proteomes" id="UP000076863">
    <property type="component" value="Unassembled WGS sequence"/>
</dbReference>
<name>A0A167ICD9_9HYPO</name>
<evidence type="ECO:0000313" key="2">
    <source>
        <dbReference type="Proteomes" id="UP000076863"/>
    </source>
</evidence>
<dbReference type="AlphaFoldDB" id="A0A167ICD9"/>